<sequence>MTKDPQDLSKGDKVSWQWGSGNPGGKVQEVVEGEAKTTTKRGNEIKKSGDEEDPAVVIKADSGSNAIKKASELDGVKP</sequence>
<dbReference type="Proteomes" id="UP000245771">
    <property type="component" value="Unassembled WGS sequence"/>
</dbReference>
<feature type="compositionally biased region" description="Basic and acidic residues" evidence="1">
    <location>
        <begin position="33"/>
        <end position="49"/>
    </location>
</feature>
<evidence type="ECO:0000313" key="4">
    <source>
        <dbReference type="Proteomes" id="UP000245771"/>
    </source>
</evidence>
<dbReference type="RefSeq" id="XP_025355514.1">
    <property type="nucleotide sequence ID" value="XM_025498688.1"/>
</dbReference>
<dbReference type="EMBL" id="KZ819603">
    <property type="protein sequence ID" value="PWN35212.1"/>
    <property type="molecule type" value="Genomic_DNA"/>
</dbReference>
<name>A0A316VCC4_9BASI</name>
<proteinExistence type="predicted"/>
<gene>
    <name evidence="3" type="ORF">FA14DRAFT_160458</name>
</gene>
<accession>A0A316VCC4</accession>
<feature type="region of interest" description="Disordered" evidence="1">
    <location>
        <begin position="1"/>
        <end position="53"/>
    </location>
</feature>
<dbReference type="STRING" id="1280837.A0A316VCC4"/>
<reference evidence="3 4" key="1">
    <citation type="journal article" date="2018" name="Mol. Biol. Evol.">
        <title>Broad Genomic Sampling Reveals a Smut Pathogenic Ancestry of the Fungal Clade Ustilaginomycotina.</title>
        <authorList>
            <person name="Kijpornyongpan T."/>
            <person name="Mondo S.J."/>
            <person name="Barry K."/>
            <person name="Sandor L."/>
            <person name="Lee J."/>
            <person name="Lipzen A."/>
            <person name="Pangilinan J."/>
            <person name="LaButti K."/>
            <person name="Hainaut M."/>
            <person name="Henrissat B."/>
            <person name="Grigoriev I.V."/>
            <person name="Spatafora J.W."/>
            <person name="Aime M.C."/>
        </authorList>
    </citation>
    <scope>NUCLEOTIDE SEQUENCE [LARGE SCALE GENOMIC DNA]</scope>
    <source>
        <strain evidence="3 4">MCA 3882</strain>
    </source>
</reference>
<feature type="domain" description="Hypervirulence associated protein TUDOR" evidence="2">
    <location>
        <begin position="11"/>
        <end position="73"/>
    </location>
</feature>
<protein>
    <recommendedName>
        <fullName evidence="2">Hypervirulence associated protein TUDOR domain-containing protein</fullName>
    </recommendedName>
</protein>
<feature type="compositionally biased region" description="Basic and acidic residues" evidence="1">
    <location>
        <begin position="1"/>
        <end position="13"/>
    </location>
</feature>
<evidence type="ECO:0000259" key="2">
    <source>
        <dbReference type="Pfam" id="PF11160"/>
    </source>
</evidence>
<dbReference type="OrthoDB" id="2131339at2759"/>
<organism evidence="3 4">
    <name type="scientific">Meira miltonrushii</name>
    <dbReference type="NCBI Taxonomy" id="1280837"/>
    <lineage>
        <taxon>Eukaryota</taxon>
        <taxon>Fungi</taxon>
        <taxon>Dikarya</taxon>
        <taxon>Basidiomycota</taxon>
        <taxon>Ustilaginomycotina</taxon>
        <taxon>Exobasidiomycetes</taxon>
        <taxon>Exobasidiales</taxon>
        <taxon>Brachybasidiaceae</taxon>
        <taxon>Meira</taxon>
    </lineage>
</organism>
<evidence type="ECO:0000313" key="3">
    <source>
        <dbReference type="EMBL" id="PWN35212.1"/>
    </source>
</evidence>
<dbReference type="AlphaFoldDB" id="A0A316VCC4"/>
<keyword evidence="4" id="KW-1185">Reference proteome</keyword>
<dbReference type="Gene3D" id="2.30.30.1060">
    <property type="match status" value="1"/>
</dbReference>
<dbReference type="Pfam" id="PF11160">
    <property type="entry name" value="Hva1_TUDOR"/>
    <property type="match status" value="1"/>
</dbReference>
<dbReference type="InterPro" id="IPR021331">
    <property type="entry name" value="Hva1_TUDOR"/>
</dbReference>
<dbReference type="GeneID" id="37020469"/>
<dbReference type="InParanoid" id="A0A316VCC4"/>
<evidence type="ECO:0000256" key="1">
    <source>
        <dbReference type="SAM" id="MobiDB-lite"/>
    </source>
</evidence>